<evidence type="ECO:0000313" key="2">
    <source>
        <dbReference type="EMBL" id="PZX17062.1"/>
    </source>
</evidence>
<organism evidence="2 3">
    <name type="scientific">Palleronia aestuarii</name>
    <dbReference type="NCBI Taxonomy" id="568105"/>
    <lineage>
        <taxon>Bacteria</taxon>
        <taxon>Pseudomonadati</taxon>
        <taxon>Pseudomonadota</taxon>
        <taxon>Alphaproteobacteria</taxon>
        <taxon>Rhodobacterales</taxon>
        <taxon>Roseobacteraceae</taxon>
        <taxon>Palleronia</taxon>
    </lineage>
</organism>
<dbReference type="PANTHER" id="PTHR12110">
    <property type="entry name" value="HYDROXYPYRUVATE ISOMERASE"/>
    <property type="match status" value="1"/>
</dbReference>
<proteinExistence type="predicted"/>
<protein>
    <submittedName>
        <fullName evidence="2">Sugar phosphate isomerase/epimerase</fullName>
    </submittedName>
</protein>
<dbReference type="InterPro" id="IPR036237">
    <property type="entry name" value="Xyl_isomerase-like_sf"/>
</dbReference>
<sequence length="275" mass="29533">MSGIGPERLSLNTATVRAQWSLAQCIEGCARHGIAGISPWRDKLHEMGVEAAATAIRDAGLRVSGLCRGGWYTASGRLDQAVIDDNRRAVDEAAALGADCLVMVVGGLPAGSRDLPAARSLIEEGLASTLDHARAANVPVAIEPLHPMYAADRAAISTMGQALDICDRLGPGIGCALDVYHVWWDPDVEAQIARAGKERLMAFHICDWLVPTRDLLTDRGMMGDGVIDIARLRGLVEAQGFDGLNEVEIFSEHDWWRRDADEVLATIVERGATAC</sequence>
<dbReference type="PANTHER" id="PTHR12110:SF52">
    <property type="entry name" value="XYLOSE ISOMERASE"/>
    <property type="match status" value="1"/>
</dbReference>
<comment type="caution">
    <text evidence="2">The sequence shown here is derived from an EMBL/GenBank/DDBJ whole genome shotgun (WGS) entry which is preliminary data.</text>
</comment>
<feature type="domain" description="Xylose isomerase-like TIM barrel" evidence="1">
    <location>
        <begin position="29"/>
        <end position="261"/>
    </location>
</feature>
<dbReference type="InterPro" id="IPR013022">
    <property type="entry name" value="Xyl_isomerase-like_TIM-brl"/>
</dbReference>
<keyword evidence="2" id="KW-0413">Isomerase</keyword>
<name>A0A2W7P0T3_9RHOB</name>
<dbReference type="AlphaFoldDB" id="A0A2W7P0T3"/>
<accession>A0A2W7P0T3</accession>
<dbReference type="OrthoDB" id="9787068at2"/>
<keyword evidence="3" id="KW-1185">Reference proteome</keyword>
<dbReference type="RefSeq" id="WP_111536839.1">
    <property type="nucleotide sequence ID" value="NZ_QKZL01000005.1"/>
</dbReference>
<dbReference type="InterPro" id="IPR050312">
    <property type="entry name" value="IolE/XylAMocC-like"/>
</dbReference>
<dbReference type="Proteomes" id="UP000248916">
    <property type="component" value="Unassembled WGS sequence"/>
</dbReference>
<dbReference type="Gene3D" id="3.20.20.150">
    <property type="entry name" value="Divalent-metal-dependent TIM barrel enzymes"/>
    <property type="match status" value="1"/>
</dbReference>
<dbReference type="SUPFAM" id="SSF51658">
    <property type="entry name" value="Xylose isomerase-like"/>
    <property type="match status" value="1"/>
</dbReference>
<evidence type="ECO:0000313" key="3">
    <source>
        <dbReference type="Proteomes" id="UP000248916"/>
    </source>
</evidence>
<dbReference type="EMBL" id="QKZL01000005">
    <property type="protein sequence ID" value="PZX17062.1"/>
    <property type="molecule type" value="Genomic_DNA"/>
</dbReference>
<evidence type="ECO:0000259" key="1">
    <source>
        <dbReference type="Pfam" id="PF01261"/>
    </source>
</evidence>
<dbReference type="Pfam" id="PF01261">
    <property type="entry name" value="AP_endonuc_2"/>
    <property type="match status" value="1"/>
</dbReference>
<reference evidence="2 3" key="1">
    <citation type="submission" date="2018-06" db="EMBL/GenBank/DDBJ databases">
        <title>Genomic Encyclopedia of Archaeal and Bacterial Type Strains, Phase II (KMG-II): from individual species to whole genera.</title>
        <authorList>
            <person name="Goeker M."/>
        </authorList>
    </citation>
    <scope>NUCLEOTIDE SEQUENCE [LARGE SCALE GENOMIC DNA]</scope>
    <source>
        <strain evidence="2 3">DSM 22009</strain>
    </source>
</reference>
<dbReference type="GO" id="GO:0016853">
    <property type="term" value="F:isomerase activity"/>
    <property type="evidence" value="ECO:0007669"/>
    <property type="project" value="UniProtKB-KW"/>
</dbReference>
<gene>
    <name evidence="2" type="ORF">LX81_01693</name>
</gene>